<dbReference type="RefSeq" id="WP_133593591.1">
    <property type="nucleotide sequence ID" value="NZ_CP037953.1"/>
</dbReference>
<dbReference type="EMBL" id="SNYM01000028">
    <property type="protein sequence ID" value="TDQ43639.1"/>
    <property type="molecule type" value="Genomic_DNA"/>
</dbReference>
<dbReference type="InterPro" id="IPR016024">
    <property type="entry name" value="ARM-type_fold"/>
</dbReference>
<comment type="caution">
    <text evidence="2">The sequence shown here is derived from an EMBL/GenBank/DDBJ whole genome shotgun (WGS) entry which is preliminary data.</text>
</comment>
<gene>
    <name evidence="2" type="ORF">EV696_12839</name>
</gene>
<proteinExistence type="predicted"/>
<keyword evidence="1" id="KW-0732">Signal</keyword>
<name>A0A4R6UEQ4_9GAMM</name>
<evidence type="ECO:0000256" key="1">
    <source>
        <dbReference type="SAM" id="SignalP"/>
    </source>
</evidence>
<dbReference type="Proteomes" id="UP000295375">
    <property type="component" value="Unassembled WGS sequence"/>
</dbReference>
<protein>
    <submittedName>
        <fullName evidence="2">Uncharacterized protein</fullName>
    </submittedName>
</protein>
<reference evidence="2 3" key="1">
    <citation type="submission" date="2019-03" db="EMBL/GenBank/DDBJ databases">
        <title>Genomic Encyclopedia of Type Strains, Phase IV (KMG-IV): sequencing the most valuable type-strain genomes for metagenomic binning, comparative biology and taxonomic classification.</title>
        <authorList>
            <person name="Goeker M."/>
        </authorList>
    </citation>
    <scope>NUCLEOTIDE SEQUENCE [LARGE SCALE GENOMIC DNA]</scope>
    <source>
        <strain evidence="2 3">DSM 103792</strain>
    </source>
</reference>
<keyword evidence="3" id="KW-1185">Reference proteome</keyword>
<feature type="signal peptide" evidence="1">
    <location>
        <begin position="1"/>
        <end position="17"/>
    </location>
</feature>
<sequence>MKLIQYFLFAMCFSVSAAPTWVDQSINNLRSGDPSVQRKAASRLSSYFTDNGSESDPKIIDSNLDLFFEALANPITARSFTEIFGSRYISTEDGEYFLYLDRVSPEIKARFIEQILRNLQSKDRRLAEESADALINLTKCKYESEIKKREKEGKKEGKSEFAFESVLKSLAAKCGQKP</sequence>
<feature type="chain" id="PRO_5020181074" evidence="1">
    <location>
        <begin position="18"/>
        <end position="178"/>
    </location>
</feature>
<dbReference type="SUPFAM" id="SSF48371">
    <property type="entry name" value="ARM repeat"/>
    <property type="match status" value="1"/>
</dbReference>
<accession>A0A4R6UEQ4</accession>
<evidence type="ECO:0000313" key="3">
    <source>
        <dbReference type="Proteomes" id="UP000295375"/>
    </source>
</evidence>
<organism evidence="2 3">
    <name type="scientific">Permianibacter aggregans</name>
    <dbReference type="NCBI Taxonomy" id="1510150"/>
    <lineage>
        <taxon>Bacteria</taxon>
        <taxon>Pseudomonadati</taxon>
        <taxon>Pseudomonadota</taxon>
        <taxon>Gammaproteobacteria</taxon>
        <taxon>Pseudomonadales</taxon>
        <taxon>Pseudomonadaceae</taxon>
        <taxon>Permianibacter</taxon>
    </lineage>
</organism>
<evidence type="ECO:0000313" key="2">
    <source>
        <dbReference type="EMBL" id="TDQ43639.1"/>
    </source>
</evidence>
<dbReference type="AlphaFoldDB" id="A0A4R6UEQ4"/>